<dbReference type="EMBL" id="BMAT01009804">
    <property type="protein sequence ID" value="GFS14042.1"/>
    <property type="molecule type" value="Genomic_DNA"/>
</dbReference>
<reference evidence="2 3" key="1">
    <citation type="journal article" date="2021" name="Elife">
        <title>Chloroplast acquisition without the gene transfer in kleptoplastic sea slugs, Plakobranchus ocellatus.</title>
        <authorList>
            <person name="Maeda T."/>
            <person name="Takahashi S."/>
            <person name="Yoshida T."/>
            <person name="Shimamura S."/>
            <person name="Takaki Y."/>
            <person name="Nagai Y."/>
            <person name="Toyoda A."/>
            <person name="Suzuki Y."/>
            <person name="Arimoto A."/>
            <person name="Ishii H."/>
            <person name="Satoh N."/>
            <person name="Nishiyama T."/>
            <person name="Hasebe M."/>
            <person name="Maruyama T."/>
            <person name="Minagawa J."/>
            <person name="Obokata J."/>
            <person name="Shigenobu S."/>
        </authorList>
    </citation>
    <scope>NUCLEOTIDE SEQUENCE [LARGE SCALE GENOMIC DNA]</scope>
</reference>
<accession>A0AAV4IUJ4</accession>
<sequence>MKAYIVSLFQGQIVVLSCPNRDPNAEPRIPNTKLTLNPIYPGSGNTRTWSKGRLSIVTQGRHKDQSRNQAHAPTELSKEISSGPSTRRALLFAQKPWTSGACDEEDID</sequence>
<proteinExistence type="predicted"/>
<evidence type="ECO:0000256" key="1">
    <source>
        <dbReference type="SAM" id="MobiDB-lite"/>
    </source>
</evidence>
<dbReference type="AlphaFoldDB" id="A0AAV4IUJ4"/>
<gene>
    <name evidence="2" type="ORF">ElyMa_004898100</name>
</gene>
<dbReference type="PROSITE" id="PS51257">
    <property type="entry name" value="PROKAR_LIPOPROTEIN"/>
    <property type="match status" value="1"/>
</dbReference>
<dbReference type="Proteomes" id="UP000762676">
    <property type="component" value="Unassembled WGS sequence"/>
</dbReference>
<name>A0AAV4IUJ4_9GAST</name>
<keyword evidence="3" id="KW-1185">Reference proteome</keyword>
<evidence type="ECO:0000313" key="2">
    <source>
        <dbReference type="EMBL" id="GFS14042.1"/>
    </source>
</evidence>
<feature type="region of interest" description="Disordered" evidence="1">
    <location>
        <begin position="21"/>
        <end position="85"/>
    </location>
</feature>
<organism evidence="2 3">
    <name type="scientific">Elysia marginata</name>
    <dbReference type="NCBI Taxonomy" id="1093978"/>
    <lineage>
        <taxon>Eukaryota</taxon>
        <taxon>Metazoa</taxon>
        <taxon>Spiralia</taxon>
        <taxon>Lophotrochozoa</taxon>
        <taxon>Mollusca</taxon>
        <taxon>Gastropoda</taxon>
        <taxon>Heterobranchia</taxon>
        <taxon>Euthyneura</taxon>
        <taxon>Panpulmonata</taxon>
        <taxon>Sacoglossa</taxon>
        <taxon>Placobranchoidea</taxon>
        <taxon>Plakobranchidae</taxon>
        <taxon>Elysia</taxon>
    </lineage>
</organism>
<comment type="caution">
    <text evidence="2">The sequence shown here is derived from an EMBL/GenBank/DDBJ whole genome shotgun (WGS) entry which is preliminary data.</text>
</comment>
<protein>
    <submittedName>
        <fullName evidence="2">Uncharacterized protein</fullName>
    </submittedName>
</protein>
<evidence type="ECO:0000313" key="3">
    <source>
        <dbReference type="Proteomes" id="UP000762676"/>
    </source>
</evidence>